<evidence type="ECO:0000313" key="4">
    <source>
        <dbReference type="EMBL" id="SDO73283.1"/>
    </source>
</evidence>
<name>A0A1H0LYW7_9BACT</name>
<protein>
    <submittedName>
        <fullName evidence="4">Phospholipase/carboxylesterase</fullName>
    </submittedName>
</protein>
<evidence type="ECO:0000256" key="1">
    <source>
        <dbReference type="ARBA" id="ARBA00006499"/>
    </source>
</evidence>
<evidence type="ECO:0000313" key="5">
    <source>
        <dbReference type="Proteomes" id="UP000199073"/>
    </source>
</evidence>
<dbReference type="GO" id="GO:0016787">
    <property type="term" value="F:hydrolase activity"/>
    <property type="evidence" value="ECO:0007669"/>
    <property type="project" value="UniProtKB-KW"/>
</dbReference>
<keyword evidence="2" id="KW-0378">Hydrolase</keyword>
<evidence type="ECO:0000259" key="3">
    <source>
        <dbReference type="Pfam" id="PF02230"/>
    </source>
</evidence>
<dbReference type="PANTHER" id="PTHR10655:SF17">
    <property type="entry name" value="LYSOPHOSPHOLIPASE-LIKE PROTEIN 1"/>
    <property type="match status" value="1"/>
</dbReference>
<sequence>MAFLPAVETTTTTEPDSAVIWLHGLGADGNDFAPIVPELRLPSGLGVRFIFPHAPSIPVTINGGFVMPAWYDIVEMDIDRKIDLDGLLASAALVRAFVDREQDRGIDTRRIIVAGFSQGGAVAYQVALSYPKPLGGLLAMSTYFATGSTVTPTSCNQDIPVMVHHGSYDSVVPEQLGQQAASSLKSRGYTVHYRTYPMEHGVCPEQIGDISHWLQQLLNN</sequence>
<dbReference type="Proteomes" id="UP000199073">
    <property type="component" value="Unassembled WGS sequence"/>
</dbReference>
<dbReference type="STRING" id="91360.SAMN05660330_00909"/>
<keyword evidence="5" id="KW-1185">Reference proteome</keyword>
<dbReference type="InterPro" id="IPR029058">
    <property type="entry name" value="AB_hydrolase_fold"/>
</dbReference>
<dbReference type="RefSeq" id="WP_092220219.1">
    <property type="nucleotide sequence ID" value="NZ_FNJI01000005.1"/>
</dbReference>
<reference evidence="4 5" key="1">
    <citation type="submission" date="2016-10" db="EMBL/GenBank/DDBJ databases">
        <authorList>
            <person name="de Groot N.N."/>
        </authorList>
    </citation>
    <scope>NUCLEOTIDE SEQUENCE [LARGE SCALE GENOMIC DNA]</scope>
    <source>
        <strain evidence="4 5">DSM 12130</strain>
    </source>
</reference>
<dbReference type="Gene3D" id="3.40.50.1820">
    <property type="entry name" value="alpha/beta hydrolase"/>
    <property type="match status" value="1"/>
</dbReference>
<dbReference type="OrthoDB" id="9801763at2"/>
<dbReference type="Pfam" id="PF02230">
    <property type="entry name" value="Abhydrolase_2"/>
    <property type="match status" value="1"/>
</dbReference>
<dbReference type="SUPFAM" id="SSF53474">
    <property type="entry name" value="alpha/beta-Hydrolases"/>
    <property type="match status" value="1"/>
</dbReference>
<dbReference type="PANTHER" id="PTHR10655">
    <property type="entry name" value="LYSOPHOSPHOLIPASE-RELATED"/>
    <property type="match status" value="1"/>
</dbReference>
<proteinExistence type="inferred from homology"/>
<dbReference type="AlphaFoldDB" id="A0A1H0LYW7"/>
<gene>
    <name evidence="4" type="ORF">SAMN05660330_00909</name>
</gene>
<dbReference type="InterPro" id="IPR003140">
    <property type="entry name" value="PLipase/COase/thioEstase"/>
</dbReference>
<dbReference type="InterPro" id="IPR050565">
    <property type="entry name" value="LYPA1-2/EST-like"/>
</dbReference>
<evidence type="ECO:0000256" key="2">
    <source>
        <dbReference type="ARBA" id="ARBA00022801"/>
    </source>
</evidence>
<accession>A0A1H0LYW7</accession>
<comment type="similarity">
    <text evidence="1">Belongs to the AB hydrolase superfamily. AB hydrolase 2 family.</text>
</comment>
<feature type="domain" description="Phospholipase/carboxylesterase/thioesterase" evidence="3">
    <location>
        <begin position="13"/>
        <end position="216"/>
    </location>
</feature>
<dbReference type="EMBL" id="FNJI01000005">
    <property type="protein sequence ID" value="SDO73283.1"/>
    <property type="molecule type" value="Genomic_DNA"/>
</dbReference>
<organism evidence="4 5">
    <name type="scientific">Desulforhopalus singaporensis</name>
    <dbReference type="NCBI Taxonomy" id="91360"/>
    <lineage>
        <taxon>Bacteria</taxon>
        <taxon>Pseudomonadati</taxon>
        <taxon>Thermodesulfobacteriota</taxon>
        <taxon>Desulfobulbia</taxon>
        <taxon>Desulfobulbales</taxon>
        <taxon>Desulfocapsaceae</taxon>
        <taxon>Desulforhopalus</taxon>
    </lineage>
</organism>